<keyword evidence="6" id="KW-0443">Lipid metabolism</keyword>
<evidence type="ECO:0000313" key="13">
    <source>
        <dbReference type="Proteomes" id="UP000038045"/>
    </source>
</evidence>
<evidence type="ECO:0000256" key="3">
    <source>
        <dbReference type="ARBA" id="ARBA00005254"/>
    </source>
</evidence>
<dbReference type="GO" id="GO:0051750">
    <property type="term" value="F:delta(3,5)-delta(2,4)-dienoyl-CoA isomerase activity"/>
    <property type="evidence" value="ECO:0007669"/>
    <property type="project" value="TreeGrafter"/>
</dbReference>
<dbReference type="STRING" id="131310.A0A0N4ZXS2"/>
<comment type="subcellular location">
    <subcellularLocation>
        <location evidence="1">Peroxisome</location>
    </subcellularLocation>
</comment>
<keyword evidence="7" id="KW-0576">Peroxisome</keyword>
<dbReference type="InterPro" id="IPR001753">
    <property type="entry name" value="Enoyl-CoA_hydra/iso"/>
</dbReference>
<evidence type="ECO:0000256" key="4">
    <source>
        <dbReference type="ARBA" id="ARBA00022832"/>
    </source>
</evidence>
<comment type="similarity">
    <text evidence="3">Belongs to the enoyl-CoA hydratase/isomerase family.</text>
</comment>
<sequence>MMLSRSFVFARNFSKLQIPKLNDINLQEVKPKVFNVELNKEKQRNAFTVDLWLELKSCIKYLSQHSACRSIVISGAGKSFTAGIDIKEEFPRIISITNDESIDIARKGRALMTIIEEIQECFNVLERCPKPIISSIHSHCIGAGIDMICATDIRYASQDSVFSIKEIDIGMAADVGTLNRIQKVVGNDSWTREIALTGRNFTADEALKFGLISRIFNSKNDCFDACVELGSLIAEKSPIAVEGTKITLNHARNHSISDSLEFIKIWNASQLLTEDTMIAGKSAMNRKKPEFSDI</sequence>
<evidence type="ECO:0000256" key="11">
    <source>
        <dbReference type="ARBA" id="ARBA00055786"/>
    </source>
</evidence>
<comment type="function">
    <text evidence="11">Isomerization of 3-trans,5-cis-dienoyl-CoA to 2-trans,4-trans-dienoyl-CoA.</text>
</comment>
<evidence type="ECO:0000256" key="6">
    <source>
        <dbReference type="ARBA" id="ARBA00023098"/>
    </source>
</evidence>
<keyword evidence="4" id="KW-0276">Fatty acid metabolism</keyword>
<evidence type="ECO:0000256" key="7">
    <source>
        <dbReference type="ARBA" id="ARBA00023140"/>
    </source>
</evidence>
<dbReference type="Gene3D" id="1.10.12.10">
    <property type="entry name" value="Lyase 2-enoyl-coa Hydratase, Chain A, domain 2"/>
    <property type="match status" value="1"/>
</dbReference>
<keyword evidence="8" id="KW-0413">Isomerase</keyword>
<dbReference type="InterPro" id="IPR045002">
    <property type="entry name" value="Ech1-like"/>
</dbReference>
<dbReference type="PANTHER" id="PTHR43149">
    <property type="entry name" value="ENOYL-COA HYDRATASE"/>
    <property type="match status" value="1"/>
</dbReference>
<evidence type="ECO:0000256" key="2">
    <source>
        <dbReference type="ARBA" id="ARBA00005005"/>
    </source>
</evidence>
<dbReference type="AlphaFoldDB" id="A0A0N4ZXS2"/>
<evidence type="ECO:0000256" key="5">
    <source>
        <dbReference type="ARBA" id="ARBA00022990"/>
    </source>
</evidence>
<evidence type="ECO:0000256" key="8">
    <source>
        <dbReference type="ARBA" id="ARBA00023235"/>
    </source>
</evidence>
<dbReference type="SUPFAM" id="SSF52096">
    <property type="entry name" value="ClpP/crotonase"/>
    <property type="match status" value="1"/>
</dbReference>
<dbReference type="GO" id="GO:0005739">
    <property type="term" value="C:mitochondrion"/>
    <property type="evidence" value="ECO:0007669"/>
    <property type="project" value="TreeGrafter"/>
</dbReference>
<proteinExistence type="inferred from homology"/>
<accession>A0A0N4ZXS2</accession>
<evidence type="ECO:0000256" key="1">
    <source>
        <dbReference type="ARBA" id="ARBA00004275"/>
    </source>
</evidence>
<dbReference type="WBParaSite" id="PTRK_0001352300.1">
    <property type="protein sequence ID" value="PTRK_0001352300.1"/>
    <property type="gene ID" value="PTRK_0001352300"/>
</dbReference>
<dbReference type="UniPathway" id="UPA00659"/>
<name>A0A0N4ZXS2_PARTI</name>
<organism evidence="13 14">
    <name type="scientific">Parastrongyloides trichosuri</name>
    <name type="common">Possum-specific nematode worm</name>
    <dbReference type="NCBI Taxonomy" id="131310"/>
    <lineage>
        <taxon>Eukaryota</taxon>
        <taxon>Metazoa</taxon>
        <taxon>Ecdysozoa</taxon>
        <taxon>Nematoda</taxon>
        <taxon>Chromadorea</taxon>
        <taxon>Rhabditida</taxon>
        <taxon>Tylenchina</taxon>
        <taxon>Panagrolaimomorpha</taxon>
        <taxon>Strongyloidoidea</taxon>
        <taxon>Strongyloididae</taxon>
        <taxon>Parastrongyloides</taxon>
    </lineage>
</organism>
<dbReference type="CDD" id="cd06558">
    <property type="entry name" value="crotonase-like"/>
    <property type="match status" value="1"/>
</dbReference>
<evidence type="ECO:0000256" key="9">
    <source>
        <dbReference type="ARBA" id="ARBA00051408"/>
    </source>
</evidence>
<dbReference type="InterPro" id="IPR029045">
    <property type="entry name" value="ClpP/crotonase-like_dom_sf"/>
</dbReference>
<evidence type="ECO:0000313" key="14">
    <source>
        <dbReference type="WBParaSite" id="PTRK_0001352300.1"/>
    </source>
</evidence>
<keyword evidence="5" id="KW-0007">Acetylation</keyword>
<dbReference type="GO" id="GO:0005777">
    <property type="term" value="C:peroxisome"/>
    <property type="evidence" value="ECO:0007669"/>
    <property type="project" value="UniProtKB-SubCell"/>
</dbReference>
<dbReference type="FunFam" id="1.10.12.10:FF:000004">
    <property type="entry name" value="Delta3,5-delta2,4-dienoyl-CoA isomerase"/>
    <property type="match status" value="1"/>
</dbReference>
<dbReference type="Proteomes" id="UP000038045">
    <property type="component" value="Unplaced"/>
</dbReference>
<dbReference type="Pfam" id="PF00378">
    <property type="entry name" value="ECH_1"/>
    <property type="match status" value="1"/>
</dbReference>
<dbReference type="Gene3D" id="3.90.226.10">
    <property type="entry name" value="2-enoyl-CoA Hydratase, Chain A, domain 1"/>
    <property type="match status" value="1"/>
</dbReference>
<dbReference type="InterPro" id="IPR014748">
    <property type="entry name" value="Enoyl-CoA_hydra_C"/>
</dbReference>
<keyword evidence="13" id="KW-1185">Reference proteome</keyword>
<dbReference type="PANTHER" id="PTHR43149:SF2">
    <property type="entry name" value="DELTA(3,5)-DELTA(2,4)-DIENOYL-COA ISOMERASE, MITOCHONDRIAL"/>
    <property type="match status" value="1"/>
</dbReference>
<comment type="pathway">
    <text evidence="2">Lipid metabolism; fatty acid beta-oxidation.</text>
</comment>
<dbReference type="GO" id="GO:0006635">
    <property type="term" value="P:fatty acid beta-oxidation"/>
    <property type="evidence" value="ECO:0007669"/>
    <property type="project" value="UniProtKB-UniPathway"/>
</dbReference>
<protein>
    <recommendedName>
        <fullName evidence="12">Delta(3,5)-Delta(2,4)-dienoyl-CoA isomerase, mitochondrial</fullName>
    </recommendedName>
</protein>
<reference evidence="14" key="1">
    <citation type="submission" date="2017-02" db="UniProtKB">
        <authorList>
            <consortium name="WormBaseParasite"/>
        </authorList>
    </citation>
    <scope>IDENTIFICATION</scope>
</reference>
<comment type="catalytic activity">
    <reaction evidence="9">
        <text>(3E,5Z)-octadienoyl-CoA = (2E,4E)-octadienoyl-CoA</text>
        <dbReference type="Rhea" id="RHEA:45244"/>
        <dbReference type="ChEBI" id="CHEBI:62243"/>
        <dbReference type="ChEBI" id="CHEBI:85108"/>
    </reaction>
</comment>
<comment type="catalytic activity">
    <reaction evidence="10">
        <text>(3E,5Z,8Z,11Z,14Z)-eicosapentaenoyl-CoA = (2E,4E,8Z,11Z,14Z)-eicosapentaenoyl-CoA</text>
        <dbReference type="Rhea" id="RHEA:45224"/>
        <dbReference type="ChEBI" id="CHEBI:85090"/>
        <dbReference type="ChEBI" id="CHEBI:85091"/>
    </reaction>
</comment>
<dbReference type="FunFam" id="3.90.226.10:FF:000024">
    <property type="entry name" value="Delta3,5-delta2,4-dienoyl-CoA isomerase"/>
    <property type="match status" value="1"/>
</dbReference>
<evidence type="ECO:0000256" key="12">
    <source>
        <dbReference type="ARBA" id="ARBA00071021"/>
    </source>
</evidence>
<evidence type="ECO:0000256" key="10">
    <source>
        <dbReference type="ARBA" id="ARBA00052809"/>
    </source>
</evidence>